<proteinExistence type="predicted"/>
<evidence type="ECO:0000313" key="2">
    <source>
        <dbReference type="Proteomes" id="UP000315700"/>
    </source>
</evidence>
<dbReference type="InParanoid" id="A0A517SMC3"/>
<evidence type="ECO:0000313" key="1">
    <source>
        <dbReference type="EMBL" id="QDT57271.1"/>
    </source>
</evidence>
<name>A0A517SMC3_9PLAN</name>
<dbReference type="KEGG" id="ccos:Pan44_53390"/>
<reference evidence="1 2" key="1">
    <citation type="submission" date="2019-02" db="EMBL/GenBank/DDBJ databases">
        <title>Deep-cultivation of Planctomycetes and their phenomic and genomic characterization uncovers novel biology.</title>
        <authorList>
            <person name="Wiegand S."/>
            <person name="Jogler M."/>
            <person name="Boedeker C."/>
            <person name="Pinto D."/>
            <person name="Vollmers J."/>
            <person name="Rivas-Marin E."/>
            <person name="Kohn T."/>
            <person name="Peeters S.H."/>
            <person name="Heuer A."/>
            <person name="Rast P."/>
            <person name="Oberbeckmann S."/>
            <person name="Bunk B."/>
            <person name="Jeske O."/>
            <person name="Meyerdierks A."/>
            <person name="Storesund J.E."/>
            <person name="Kallscheuer N."/>
            <person name="Luecker S."/>
            <person name="Lage O.M."/>
            <person name="Pohl T."/>
            <person name="Merkel B.J."/>
            <person name="Hornburger P."/>
            <person name="Mueller R.-W."/>
            <person name="Bruemmer F."/>
            <person name="Labrenz M."/>
            <person name="Spormann A.M."/>
            <person name="Op den Camp H."/>
            <person name="Overmann J."/>
            <person name="Amann R."/>
            <person name="Jetten M.S.M."/>
            <person name="Mascher T."/>
            <person name="Medema M.H."/>
            <person name="Devos D.P."/>
            <person name="Kaster A.-K."/>
            <person name="Ovreas L."/>
            <person name="Rohde M."/>
            <person name="Galperin M.Y."/>
            <person name="Jogler C."/>
        </authorList>
    </citation>
    <scope>NUCLEOTIDE SEQUENCE [LARGE SCALE GENOMIC DNA]</scope>
    <source>
        <strain evidence="1 2">Pan44</strain>
    </source>
</reference>
<organism evidence="1 2">
    <name type="scientific">Caulifigura coniformis</name>
    <dbReference type="NCBI Taxonomy" id="2527983"/>
    <lineage>
        <taxon>Bacteria</taxon>
        <taxon>Pseudomonadati</taxon>
        <taxon>Planctomycetota</taxon>
        <taxon>Planctomycetia</taxon>
        <taxon>Planctomycetales</taxon>
        <taxon>Planctomycetaceae</taxon>
        <taxon>Caulifigura</taxon>
    </lineage>
</organism>
<sequence>MVHKDSPDGELIPTIPDNIAKVSALIGRTPFIPKDANPMVRSVVEAIETQKYPERLHSLIAPKPFDEAAYKTDPQAYLNIVEPGRVFQPAQPGPGVSRLKTLSPSSIEVVQKETISLKVKALPNAPVTFTSFDLGAFQNQLTSITVAADADGVAVARFTGTPGSVNTVNILAASPTSSGNLKFRVTVIVPGLENPATVATN</sequence>
<protein>
    <submittedName>
        <fullName evidence="1">Uncharacterized protein</fullName>
    </submittedName>
</protein>
<gene>
    <name evidence="1" type="ORF">Pan44_53390</name>
</gene>
<accession>A0A517SMC3</accession>
<dbReference type="AlphaFoldDB" id="A0A517SMC3"/>
<dbReference type="OrthoDB" id="285110at2"/>
<keyword evidence="2" id="KW-1185">Reference proteome</keyword>
<dbReference type="Proteomes" id="UP000315700">
    <property type="component" value="Chromosome"/>
</dbReference>
<dbReference type="EMBL" id="CP036271">
    <property type="protein sequence ID" value="QDT57271.1"/>
    <property type="molecule type" value="Genomic_DNA"/>
</dbReference>
<dbReference type="RefSeq" id="WP_145034640.1">
    <property type="nucleotide sequence ID" value="NZ_CP036271.1"/>
</dbReference>